<keyword evidence="6 19" id="KW-0285">Flavoprotein</keyword>
<evidence type="ECO:0000256" key="12">
    <source>
        <dbReference type="ARBA" id="ARBA00023002"/>
    </source>
</evidence>
<dbReference type="GO" id="GO:0005743">
    <property type="term" value="C:mitochondrial inner membrane"/>
    <property type="evidence" value="ECO:0007669"/>
    <property type="project" value="UniProtKB-SubCell"/>
</dbReference>
<dbReference type="InterPro" id="IPR049398">
    <property type="entry name" value="ETF-QO/FixC_UQ-bd"/>
</dbReference>
<keyword evidence="15 19" id="KW-0830">Ubiquinone</keyword>
<dbReference type="Pfam" id="PF21162">
    <property type="entry name" value="ETFQO_UQ-bd"/>
    <property type="match status" value="1"/>
</dbReference>
<dbReference type="Pfam" id="PF13450">
    <property type="entry name" value="NAD_binding_8"/>
    <property type="match status" value="1"/>
</dbReference>
<reference evidence="21 22" key="1">
    <citation type="submission" date="2014-11" db="EMBL/GenBank/DDBJ databases">
        <authorList>
            <person name="Zhu J."/>
            <person name="Qi W."/>
            <person name="Song R."/>
        </authorList>
    </citation>
    <scope>NUCLEOTIDE SEQUENCE [LARGE SCALE GENOMIC DNA]</scope>
</reference>
<evidence type="ECO:0000256" key="10">
    <source>
        <dbReference type="ARBA" id="ARBA00022946"/>
    </source>
</evidence>
<dbReference type="AlphaFoldDB" id="A0A0G4E9H8"/>
<evidence type="ECO:0000256" key="18">
    <source>
        <dbReference type="ARBA" id="ARBA00052682"/>
    </source>
</evidence>
<evidence type="ECO:0000256" key="3">
    <source>
        <dbReference type="ARBA" id="ARBA00004273"/>
    </source>
</evidence>
<dbReference type="PANTHER" id="PTHR10617:SF107">
    <property type="entry name" value="ELECTRON TRANSFER FLAVOPROTEIN-UBIQUINONE OXIDOREDUCTASE, MITOCHONDRIAL"/>
    <property type="match status" value="1"/>
</dbReference>
<dbReference type="FunFam" id="3.30.70.20:FF:000015">
    <property type="entry name" value="Electron transfer flavoprotein-ubiquinone oxidoreductase"/>
    <property type="match status" value="1"/>
</dbReference>
<dbReference type="Pfam" id="PF05187">
    <property type="entry name" value="Fer4_ETF_QO"/>
    <property type="match status" value="1"/>
</dbReference>
<accession>A0A0G4E9H8</accession>
<evidence type="ECO:0000256" key="15">
    <source>
        <dbReference type="ARBA" id="ARBA00023075"/>
    </source>
</evidence>
<evidence type="ECO:0000259" key="20">
    <source>
        <dbReference type="PROSITE" id="PS51379"/>
    </source>
</evidence>
<name>A0A0G4E9H8_VITBC</name>
<dbReference type="PROSITE" id="PS51379">
    <property type="entry name" value="4FE4S_FER_2"/>
    <property type="match status" value="1"/>
</dbReference>
<dbReference type="Gene3D" id="3.30.9.90">
    <property type="match status" value="1"/>
</dbReference>
<gene>
    <name evidence="21" type="ORF">Vbra_4697</name>
</gene>
<keyword evidence="14 19" id="KW-0411">Iron-sulfur</keyword>
<dbReference type="VEuPathDB" id="CryptoDB:Vbra_4697"/>
<feature type="domain" description="4Fe-4S ferredoxin-type" evidence="20">
    <location>
        <begin position="511"/>
        <end position="540"/>
    </location>
</feature>
<evidence type="ECO:0000256" key="6">
    <source>
        <dbReference type="ARBA" id="ARBA00022630"/>
    </source>
</evidence>
<evidence type="ECO:0000256" key="16">
    <source>
        <dbReference type="ARBA" id="ARBA00023128"/>
    </source>
</evidence>
<dbReference type="EMBL" id="CDMY01000086">
    <property type="protein sequence ID" value="CEL92532.1"/>
    <property type="molecule type" value="Genomic_DNA"/>
</dbReference>
<comment type="similarity">
    <text evidence="4">Belongs to the ETF-QO/FixC family.</text>
</comment>
<dbReference type="SUPFAM" id="SSF54862">
    <property type="entry name" value="4Fe-4S ferredoxins"/>
    <property type="match status" value="1"/>
</dbReference>
<dbReference type="OMA" id="INFQNCV"/>
<keyword evidence="8" id="KW-0999">Mitochondrion inner membrane</keyword>
<evidence type="ECO:0000256" key="19">
    <source>
        <dbReference type="RuleBase" id="RU366068"/>
    </source>
</evidence>
<dbReference type="InterPro" id="IPR007859">
    <property type="entry name" value="ETF-QO/FixX_C"/>
</dbReference>
<comment type="catalytic activity">
    <reaction evidence="18 19">
        <text>a ubiquinone + reduced [electron-transfer flavoprotein] = a ubiquinol + oxidized [electron-transfer flavoprotein] + H(+)</text>
        <dbReference type="Rhea" id="RHEA:24052"/>
        <dbReference type="Rhea" id="RHEA-COMP:9565"/>
        <dbReference type="Rhea" id="RHEA-COMP:9566"/>
        <dbReference type="Rhea" id="RHEA-COMP:10685"/>
        <dbReference type="Rhea" id="RHEA-COMP:10686"/>
        <dbReference type="ChEBI" id="CHEBI:15378"/>
        <dbReference type="ChEBI" id="CHEBI:16389"/>
        <dbReference type="ChEBI" id="CHEBI:17976"/>
        <dbReference type="ChEBI" id="CHEBI:57692"/>
        <dbReference type="ChEBI" id="CHEBI:58307"/>
        <dbReference type="EC" id="1.5.5.1"/>
    </reaction>
</comment>
<keyword evidence="12 19" id="KW-0560">Oxidoreductase</keyword>
<dbReference type="EC" id="1.5.5.1" evidence="19"/>
<keyword evidence="22" id="KW-1185">Reference proteome</keyword>
<comment type="subcellular location">
    <subcellularLocation>
        <location evidence="3">Mitochondrion inner membrane</location>
    </subcellularLocation>
</comment>
<comment type="cofactor">
    <cofactor evidence="19">
        <name>[4Fe-4S] cluster</name>
        <dbReference type="ChEBI" id="CHEBI:49883"/>
    </cofactor>
    <text evidence="19">Binds 1 [4Fe-4S] cluster.</text>
</comment>
<keyword evidence="5 19" id="KW-0813">Transport</keyword>
<evidence type="ECO:0000313" key="22">
    <source>
        <dbReference type="Proteomes" id="UP000041254"/>
    </source>
</evidence>
<keyword evidence="9 19" id="KW-0274">FAD</keyword>
<evidence type="ECO:0000256" key="14">
    <source>
        <dbReference type="ARBA" id="ARBA00023014"/>
    </source>
</evidence>
<dbReference type="GO" id="GO:0046872">
    <property type="term" value="F:metal ion binding"/>
    <property type="evidence" value="ECO:0007669"/>
    <property type="project" value="UniProtKB-KW"/>
</dbReference>
<dbReference type="OrthoDB" id="437331at2759"/>
<keyword evidence="16" id="KW-0496">Mitochondrion</keyword>
<dbReference type="GO" id="GO:0004174">
    <property type="term" value="F:electron-transferring-flavoprotein dehydrogenase activity"/>
    <property type="evidence" value="ECO:0007669"/>
    <property type="project" value="UniProtKB-UniRule"/>
</dbReference>
<keyword evidence="17" id="KW-0472">Membrane</keyword>
<dbReference type="Gene3D" id="3.30.70.20">
    <property type="match status" value="1"/>
</dbReference>
<dbReference type="PhylomeDB" id="A0A0G4E9H8"/>
<dbReference type="SUPFAM" id="SSF54373">
    <property type="entry name" value="FAD-linked reductases, C-terminal domain"/>
    <property type="match status" value="1"/>
</dbReference>
<keyword evidence="10" id="KW-0809">Transit peptide</keyword>
<proteinExistence type="inferred from homology"/>
<evidence type="ECO:0000256" key="13">
    <source>
        <dbReference type="ARBA" id="ARBA00023004"/>
    </source>
</evidence>
<protein>
    <recommendedName>
        <fullName evidence="19">Electron transfer flavoprotein-ubiquinone oxidoreductase</fullName>
        <shortName evidence="19">ETF-QO</shortName>
        <ecNumber evidence="19">1.5.5.1</ecNumber>
    </recommendedName>
</protein>
<evidence type="ECO:0000256" key="4">
    <source>
        <dbReference type="ARBA" id="ARBA00006796"/>
    </source>
</evidence>
<evidence type="ECO:0000256" key="8">
    <source>
        <dbReference type="ARBA" id="ARBA00022792"/>
    </source>
</evidence>
<dbReference type="GO" id="GO:0051539">
    <property type="term" value="F:4 iron, 4 sulfur cluster binding"/>
    <property type="evidence" value="ECO:0007669"/>
    <property type="project" value="UniProtKB-UniRule"/>
</dbReference>
<keyword evidence="13 19" id="KW-0408">Iron</keyword>
<evidence type="ECO:0000256" key="2">
    <source>
        <dbReference type="ARBA" id="ARBA00002819"/>
    </source>
</evidence>
<keyword evidence="7 19" id="KW-0479">Metal-binding</keyword>
<comment type="cofactor">
    <cofactor evidence="1 19">
        <name>FAD</name>
        <dbReference type="ChEBI" id="CHEBI:57692"/>
    </cofactor>
</comment>
<dbReference type="InParanoid" id="A0A0G4E9H8"/>
<dbReference type="InterPro" id="IPR040156">
    <property type="entry name" value="ETF-QO"/>
</dbReference>
<dbReference type="InterPro" id="IPR017896">
    <property type="entry name" value="4Fe4S_Fe-S-bd"/>
</dbReference>
<organism evidence="21 22">
    <name type="scientific">Vitrella brassicaformis (strain CCMP3155)</name>
    <dbReference type="NCBI Taxonomy" id="1169540"/>
    <lineage>
        <taxon>Eukaryota</taxon>
        <taxon>Sar</taxon>
        <taxon>Alveolata</taxon>
        <taxon>Colpodellida</taxon>
        <taxon>Vitrellaceae</taxon>
        <taxon>Vitrella</taxon>
    </lineage>
</organism>
<keyword evidence="11 19" id="KW-0249">Electron transport</keyword>
<evidence type="ECO:0000256" key="17">
    <source>
        <dbReference type="ARBA" id="ARBA00023136"/>
    </source>
</evidence>
<evidence type="ECO:0000256" key="9">
    <source>
        <dbReference type="ARBA" id="ARBA00022827"/>
    </source>
</evidence>
<dbReference type="InterPro" id="IPR036188">
    <property type="entry name" value="FAD/NAD-bd_sf"/>
</dbReference>
<dbReference type="Gene3D" id="3.50.50.60">
    <property type="entry name" value="FAD/NAD(P)-binding domain"/>
    <property type="match status" value="1"/>
</dbReference>
<dbReference type="Proteomes" id="UP000041254">
    <property type="component" value="Unassembled WGS sequence"/>
</dbReference>
<evidence type="ECO:0000256" key="11">
    <source>
        <dbReference type="ARBA" id="ARBA00022982"/>
    </source>
</evidence>
<evidence type="ECO:0000256" key="1">
    <source>
        <dbReference type="ARBA" id="ARBA00001974"/>
    </source>
</evidence>
<evidence type="ECO:0000256" key="7">
    <source>
        <dbReference type="ARBA" id="ARBA00022723"/>
    </source>
</evidence>
<evidence type="ECO:0000313" key="21">
    <source>
        <dbReference type="EMBL" id="CEL92532.1"/>
    </source>
</evidence>
<sequence>MEYDVLIVGGGPAGLAAAIRAKQVAQDRGSDISVCVIEKGAEIGSHILSGNVFEPRALNELLPDWRERGAPLDTAVTDDRFYLLTKNSAVEVPPMLLPPTIDNHGNHVISLGNLCKWMGSQAEDMGVEVFAGFSAAEGVFNDGGALVGVQTADVGIDKAGKPKDTFQPGMILKGKQTILAEGCRGSLSEALMARYALREGRSPQQYGLGVKEVWELAEDKAKPGLVVHTVGWPLDAFTYGGSFMYHMKPNLLLLGLVVGLDYRNPYLSPYQELQRFKHHPAIRPLLEGGRCISYGARCLNEGGVQALPKLTFPGGVLTGCGAGFLNVPKIKGSHTAIKSGMLAGETVAKAIIDRGEAMDEGAELAEYQTNMEGSWVWQELQQVRNAKPAFKWGGLYGGLAYSGFTLNVTGGREPWTFTWNKKDCDTTDPKDRHTPIEYPKPDGKISFDLLENLVRSGTNHEHDQPAHLKVKPPLADVPVNVSWKQYAGPESRFCPAKVYEFLPDESSSGEMRLQINAQNCVHCKCCSIKTPQEYINWTVPEGGGGPAYSGM</sequence>
<dbReference type="SUPFAM" id="SSF51905">
    <property type="entry name" value="FAD/NAD(P)-binding domain"/>
    <property type="match status" value="1"/>
</dbReference>
<dbReference type="PANTHER" id="PTHR10617">
    <property type="entry name" value="ELECTRON TRANSFER FLAVOPROTEIN-UBIQUINONE OXIDOREDUCTASE"/>
    <property type="match status" value="1"/>
</dbReference>
<evidence type="ECO:0000256" key="5">
    <source>
        <dbReference type="ARBA" id="ARBA00022448"/>
    </source>
</evidence>
<dbReference type="STRING" id="1169540.A0A0G4E9H8"/>
<comment type="function">
    <text evidence="2 19">Accepts electrons from ETF and reduces ubiquinone.</text>
</comment>